<dbReference type="Proteomes" id="UP000773614">
    <property type="component" value="Unassembled WGS sequence"/>
</dbReference>
<evidence type="ECO:0000259" key="6">
    <source>
        <dbReference type="Pfam" id="PF05199"/>
    </source>
</evidence>
<dbReference type="OrthoDB" id="9798604at2"/>
<protein>
    <submittedName>
        <fullName evidence="7">GMC family oxidoreductase</fullName>
    </submittedName>
</protein>
<dbReference type="AlphaFoldDB" id="A0A964T1G1"/>
<gene>
    <name evidence="7" type="ORF">E4O86_02575</name>
</gene>
<evidence type="ECO:0000256" key="1">
    <source>
        <dbReference type="ARBA" id="ARBA00010790"/>
    </source>
</evidence>
<evidence type="ECO:0000259" key="5">
    <source>
        <dbReference type="Pfam" id="PF00732"/>
    </source>
</evidence>
<feature type="domain" description="Glucose-methanol-choline oxidoreductase C-terminal" evidence="6">
    <location>
        <begin position="445"/>
        <end position="565"/>
    </location>
</feature>
<dbReference type="Pfam" id="PF05199">
    <property type="entry name" value="GMC_oxred_C"/>
    <property type="match status" value="1"/>
</dbReference>
<keyword evidence="8" id="KW-1185">Reference proteome</keyword>
<keyword evidence="4" id="KW-0560">Oxidoreductase</keyword>
<keyword evidence="2" id="KW-0285">Flavoprotein</keyword>
<organism evidence="7 8">
    <name type="scientific">Propylenella binzhouense</name>
    <dbReference type="NCBI Taxonomy" id="2555902"/>
    <lineage>
        <taxon>Bacteria</taxon>
        <taxon>Pseudomonadati</taxon>
        <taxon>Pseudomonadota</taxon>
        <taxon>Alphaproteobacteria</taxon>
        <taxon>Hyphomicrobiales</taxon>
        <taxon>Propylenellaceae</taxon>
        <taxon>Propylenella</taxon>
    </lineage>
</organism>
<keyword evidence="3" id="KW-0274">FAD</keyword>
<evidence type="ECO:0000313" key="7">
    <source>
        <dbReference type="EMBL" id="MYZ46606.1"/>
    </source>
</evidence>
<accession>A0A964T1G1</accession>
<dbReference type="InterPro" id="IPR007867">
    <property type="entry name" value="GMC_OxRtase_C"/>
</dbReference>
<dbReference type="Gene3D" id="3.50.50.60">
    <property type="entry name" value="FAD/NAD(P)-binding domain"/>
    <property type="match status" value="2"/>
</dbReference>
<sequence>MAKKLPKVDVLLVGFGWTGAIMAQELTEAGLDVLALERGVWRDTSTEFGVTNVQDEVRYRYRSELFEELSRNSLTFRNDTSQTALPMRKLGSFLPGTNVGGSGVHWNGQTWRFLPSDFKARSHNEERYGPLPEDMTVQDWGVTYEELEPHYDTFEYLCGISGRAGNLNGKIQDGGNPFEGPRARDYPNPPMEMVYGPTLFADAAAGLGHHPFPAPSANMSQAYTNPLGVGLAPCSYCGFCEKFACANYSKATAQTTLLPVLMQKKNFTLRTESMVLRVLKDKAGERATGVEYVDTNGDTYEQPADIVILCAYINHNAHLMLLSQIGQPYDPRTGEGTVGKNYAYQITSGVTLFYDDKVFNPFVGAGALGMAIDDFNGDNFDHSGLGFIGGGYIAQWQTNGRPIESHPTPEGTPKWGARWKKAVRDSYLHAIGISTHGSVMSHRGNYLDLDPTYRDVYGRPMLRMTFDFTDNEHRMSDYLTDRAAEIAKAMNPREIKVSRRTGHYSIVPYQTTHNTGGTIMGTNPRESVLNKYLQSWDLPNLFVMGAGAFPQNAGYNPTGTVGALAYHSAKAIREQYLRSPGPLVQA</sequence>
<dbReference type="SUPFAM" id="SSF54373">
    <property type="entry name" value="FAD-linked reductases, C-terminal domain"/>
    <property type="match status" value="1"/>
</dbReference>
<evidence type="ECO:0000256" key="3">
    <source>
        <dbReference type="ARBA" id="ARBA00022827"/>
    </source>
</evidence>
<proteinExistence type="inferred from homology"/>
<dbReference type="InterPro" id="IPR036188">
    <property type="entry name" value="FAD/NAD-bd_sf"/>
</dbReference>
<dbReference type="RefSeq" id="WP_161138954.1">
    <property type="nucleotide sequence ID" value="NZ_SPKJ01000004.1"/>
</dbReference>
<dbReference type="InterPro" id="IPR000172">
    <property type="entry name" value="GMC_OxRdtase_N"/>
</dbReference>
<reference evidence="7" key="1">
    <citation type="submission" date="2019-03" db="EMBL/GenBank/DDBJ databases">
        <title>Afifella sp. nov., isolated from activated sludge.</title>
        <authorList>
            <person name="Li Q."/>
            <person name="Liu Y."/>
        </authorList>
    </citation>
    <scope>NUCLEOTIDE SEQUENCE</scope>
    <source>
        <strain evidence="7">L72</strain>
    </source>
</reference>
<dbReference type="GO" id="GO:0050660">
    <property type="term" value="F:flavin adenine dinucleotide binding"/>
    <property type="evidence" value="ECO:0007669"/>
    <property type="project" value="InterPro"/>
</dbReference>
<name>A0A964T1G1_9HYPH</name>
<dbReference type="SUPFAM" id="SSF51905">
    <property type="entry name" value="FAD/NAD(P)-binding domain"/>
    <property type="match status" value="1"/>
</dbReference>
<evidence type="ECO:0000256" key="4">
    <source>
        <dbReference type="ARBA" id="ARBA00023002"/>
    </source>
</evidence>
<comment type="similarity">
    <text evidence="1">Belongs to the GMC oxidoreductase family.</text>
</comment>
<comment type="caution">
    <text evidence="7">The sequence shown here is derived from an EMBL/GenBank/DDBJ whole genome shotgun (WGS) entry which is preliminary data.</text>
</comment>
<dbReference type="PANTHER" id="PTHR46056">
    <property type="entry name" value="LONG-CHAIN-ALCOHOL OXIDASE"/>
    <property type="match status" value="1"/>
</dbReference>
<dbReference type="Pfam" id="PF00732">
    <property type="entry name" value="GMC_oxred_N"/>
    <property type="match status" value="1"/>
</dbReference>
<dbReference type="GO" id="GO:0016614">
    <property type="term" value="F:oxidoreductase activity, acting on CH-OH group of donors"/>
    <property type="evidence" value="ECO:0007669"/>
    <property type="project" value="InterPro"/>
</dbReference>
<dbReference type="PANTHER" id="PTHR46056:SF12">
    <property type="entry name" value="LONG-CHAIN-ALCOHOL OXIDASE"/>
    <property type="match status" value="1"/>
</dbReference>
<dbReference type="EMBL" id="SPKJ01000004">
    <property type="protein sequence ID" value="MYZ46606.1"/>
    <property type="molecule type" value="Genomic_DNA"/>
</dbReference>
<evidence type="ECO:0000313" key="8">
    <source>
        <dbReference type="Proteomes" id="UP000773614"/>
    </source>
</evidence>
<evidence type="ECO:0000256" key="2">
    <source>
        <dbReference type="ARBA" id="ARBA00022630"/>
    </source>
</evidence>
<feature type="domain" description="Glucose-methanol-choline oxidoreductase N-terminal" evidence="5">
    <location>
        <begin position="234"/>
        <end position="342"/>
    </location>
</feature>